<evidence type="ECO:0000313" key="10">
    <source>
        <dbReference type="RefSeq" id="XP_013379446.1"/>
    </source>
</evidence>
<protein>
    <submittedName>
        <fullName evidence="8 9">FUN14 domain-containing protein 1</fullName>
    </submittedName>
</protein>
<evidence type="ECO:0000256" key="2">
    <source>
        <dbReference type="ARBA" id="ARBA00009160"/>
    </source>
</evidence>
<evidence type="ECO:0000313" key="8">
    <source>
        <dbReference type="RefSeq" id="XP_013379443.1"/>
    </source>
</evidence>
<dbReference type="InterPro" id="IPR007014">
    <property type="entry name" value="FUN14"/>
</dbReference>
<dbReference type="PANTHER" id="PTHR21346:SF0">
    <property type="entry name" value="RE45833P"/>
    <property type="match status" value="1"/>
</dbReference>
<evidence type="ECO:0000256" key="5">
    <source>
        <dbReference type="ARBA" id="ARBA00023136"/>
    </source>
</evidence>
<dbReference type="STRING" id="7574.A0A1S3GZZ4"/>
<dbReference type="RefSeq" id="XP_013379445.1">
    <property type="nucleotide sequence ID" value="XM_013523991.1"/>
</dbReference>
<evidence type="ECO:0000313" key="9">
    <source>
        <dbReference type="RefSeq" id="XP_013379445.1"/>
    </source>
</evidence>
<dbReference type="RefSeq" id="XP_013379443.1">
    <property type="nucleotide sequence ID" value="XM_013523989.1"/>
</dbReference>
<keyword evidence="7" id="KW-1185">Reference proteome</keyword>
<gene>
    <name evidence="8 9 10" type="primary">LOC106150955</name>
</gene>
<dbReference type="Proteomes" id="UP000085678">
    <property type="component" value="Unplaced"/>
</dbReference>
<evidence type="ECO:0000313" key="7">
    <source>
        <dbReference type="Proteomes" id="UP000085678"/>
    </source>
</evidence>
<sequence>MMAEDRNRDGSDAEPEEDDNEFEFIEPADPRHNEMIRRIIGDLSNASVAKQVGIGGATGWCAGYISVKVGKAAAALLGGSLLLLQIADHFGYVQINWRQVRRGVNTARRRIEDQANRQFPGLAQNANQFFRNNIYLAGGFAGGFLLGLAS</sequence>
<dbReference type="Pfam" id="PF04930">
    <property type="entry name" value="FUN14"/>
    <property type="match status" value="1"/>
</dbReference>
<name>A0A1S3GZZ4_LINAN</name>
<evidence type="ECO:0000256" key="3">
    <source>
        <dbReference type="ARBA" id="ARBA00022692"/>
    </source>
</evidence>
<keyword evidence="4" id="KW-1133">Transmembrane helix</keyword>
<keyword evidence="5" id="KW-0472">Membrane</keyword>
<feature type="region of interest" description="Disordered" evidence="6">
    <location>
        <begin position="1"/>
        <end position="27"/>
    </location>
</feature>
<dbReference type="PANTHER" id="PTHR21346">
    <property type="entry name" value="FUN14 DOMAIN CONTAINING"/>
    <property type="match status" value="1"/>
</dbReference>
<reference evidence="8 9" key="1">
    <citation type="submission" date="2025-04" db="UniProtKB">
        <authorList>
            <consortium name="RefSeq"/>
        </authorList>
    </citation>
    <scope>IDENTIFICATION</scope>
    <source>
        <tissue evidence="8 9">Gonads</tissue>
    </source>
</reference>
<dbReference type="AlphaFoldDB" id="A0A1S3GZZ4"/>
<accession>A0A1S3GZZ4</accession>
<dbReference type="OMA" id="AAPSFKM"/>
<dbReference type="OrthoDB" id="163794at2759"/>
<dbReference type="GeneID" id="106150955"/>
<comment type="subcellular location">
    <subcellularLocation>
        <location evidence="1">Mitochondrion outer membrane</location>
        <topology evidence="1">Multi-pass membrane protein</topology>
    </subcellularLocation>
</comment>
<evidence type="ECO:0000256" key="6">
    <source>
        <dbReference type="SAM" id="MobiDB-lite"/>
    </source>
</evidence>
<comment type="similarity">
    <text evidence="2">Belongs to the FUN14 family.</text>
</comment>
<proteinExistence type="inferred from homology"/>
<feature type="compositionally biased region" description="Acidic residues" evidence="6">
    <location>
        <begin position="12"/>
        <end position="26"/>
    </location>
</feature>
<evidence type="ECO:0000256" key="1">
    <source>
        <dbReference type="ARBA" id="ARBA00004374"/>
    </source>
</evidence>
<keyword evidence="3" id="KW-0812">Transmembrane</keyword>
<dbReference type="KEGG" id="lak:106150955"/>
<feature type="compositionally biased region" description="Basic and acidic residues" evidence="6">
    <location>
        <begin position="1"/>
        <end position="11"/>
    </location>
</feature>
<dbReference type="RefSeq" id="XP_013379446.1">
    <property type="nucleotide sequence ID" value="XM_013523992.1"/>
</dbReference>
<evidence type="ECO:0000256" key="4">
    <source>
        <dbReference type="ARBA" id="ARBA00022989"/>
    </source>
</evidence>
<dbReference type="GO" id="GO:0005741">
    <property type="term" value="C:mitochondrial outer membrane"/>
    <property type="evidence" value="ECO:0007669"/>
    <property type="project" value="UniProtKB-SubCell"/>
</dbReference>
<organism evidence="7 9">
    <name type="scientific">Lingula anatina</name>
    <name type="common">Brachiopod</name>
    <name type="synonym">Lingula unguis</name>
    <dbReference type="NCBI Taxonomy" id="7574"/>
    <lineage>
        <taxon>Eukaryota</taxon>
        <taxon>Metazoa</taxon>
        <taxon>Spiralia</taxon>
        <taxon>Lophotrochozoa</taxon>
        <taxon>Brachiopoda</taxon>
        <taxon>Linguliformea</taxon>
        <taxon>Lingulata</taxon>
        <taxon>Lingulida</taxon>
        <taxon>Linguloidea</taxon>
        <taxon>Lingulidae</taxon>
        <taxon>Lingula</taxon>
    </lineage>
</organism>
<dbReference type="GO" id="GO:0000422">
    <property type="term" value="P:autophagy of mitochondrion"/>
    <property type="evidence" value="ECO:0007669"/>
    <property type="project" value="TreeGrafter"/>
</dbReference>